<keyword evidence="2" id="KW-1185">Reference proteome</keyword>
<evidence type="ECO:0000313" key="2">
    <source>
        <dbReference type="Proteomes" id="UP001293254"/>
    </source>
</evidence>
<dbReference type="Proteomes" id="UP001293254">
    <property type="component" value="Unassembled WGS sequence"/>
</dbReference>
<protein>
    <submittedName>
        <fullName evidence="1">Uncharacterized protein</fullName>
    </submittedName>
</protein>
<gene>
    <name evidence="1" type="ORF">Salat_1874800</name>
</gene>
<sequence length="110" mass="12770">MVRKLLDDGIKERVALLRRKEAIINIVREDSLYDDVPNIPVISSDEDDDDTDEHGMSALERKILKQAMVESRYTGFVEDETRRCRAEDTMAHLQKGQLLDQNVEFHKVLE</sequence>
<dbReference type="EMBL" id="JACGWO010000007">
    <property type="protein sequence ID" value="KAK4422922.1"/>
    <property type="molecule type" value="Genomic_DNA"/>
</dbReference>
<name>A0AAE1Y427_9LAMI</name>
<proteinExistence type="predicted"/>
<evidence type="ECO:0000313" key="1">
    <source>
        <dbReference type="EMBL" id="KAK4422922.1"/>
    </source>
</evidence>
<dbReference type="AlphaFoldDB" id="A0AAE1Y427"/>
<accession>A0AAE1Y427</accession>
<organism evidence="1 2">
    <name type="scientific">Sesamum alatum</name>
    <dbReference type="NCBI Taxonomy" id="300844"/>
    <lineage>
        <taxon>Eukaryota</taxon>
        <taxon>Viridiplantae</taxon>
        <taxon>Streptophyta</taxon>
        <taxon>Embryophyta</taxon>
        <taxon>Tracheophyta</taxon>
        <taxon>Spermatophyta</taxon>
        <taxon>Magnoliopsida</taxon>
        <taxon>eudicotyledons</taxon>
        <taxon>Gunneridae</taxon>
        <taxon>Pentapetalae</taxon>
        <taxon>asterids</taxon>
        <taxon>lamiids</taxon>
        <taxon>Lamiales</taxon>
        <taxon>Pedaliaceae</taxon>
        <taxon>Sesamum</taxon>
    </lineage>
</organism>
<reference evidence="1" key="1">
    <citation type="submission" date="2020-06" db="EMBL/GenBank/DDBJ databases">
        <authorList>
            <person name="Li T."/>
            <person name="Hu X."/>
            <person name="Zhang T."/>
            <person name="Song X."/>
            <person name="Zhang H."/>
            <person name="Dai N."/>
            <person name="Sheng W."/>
            <person name="Hou X."/>
            <person name="Wei L."/>
        </authorList>
    </citation>
    <scope>NUCLEOTIDE SEQUENCE</scope>
    <source>
        <strain evidence="1">3651</strain>
        <tissue evidence="1">Leaf</tissue>
    </source>
</reference>
<reference evidence="1" key="2">
    <citation type="journal article" date="2024" name="Plant">
        <title>Genomic evolution and insights into agronomic trait innovations of Sesamum species.</title>
        <authorList>
            <person name="Miao H."/>
            <person name="Wang L."/>
            <person name="Qu L."/>
            <person name="Liu H."/>
            <person name="Sun Y."/>
            <person name="Le M."/>
            <person name="Wang Q."/>
            <person name="Wei S."/>
            <person name="Zheng Y."/>
            <person name="Lin W."/>
            <person name="Duan Y."/>
            <person name="Cao H."/>
            <person name="Xiong S."/>
            <person name="Wang X."/>
            <person name="Wei L."/>
            <person name="Li C."/>
            <person name="Ma Q."/>
            <person name="Ju M."/>
            <person name="Zhao R."/>
            <person name="Li G."/>
            <person name="Mu C."/>
            <person name="Tian Q."/>
            <person name="Mei H."/>
            <person name="Zhang T."/>
            <person name="Gao T."/>
            <person name="Zhang H."/>
        </authorList>
    </citation>
    <scope>NUCLEOTIDE SEQUENCE</scope>
    <source>
        <strain evidence="1">3651</strain>
    </source>
</reference>
<comment type="caution">
    <text evidence="1">The sequence shown here is derived from an EMBL/GenBank/DDBJ whole genome shotgun (WGS) entry which is preliminary data.</text>
</comment>